<dbReference type="SUPFAM" id="SSF53850">
    <property type="entry name" value="Periplasmic binding protein-like II"/>
    <property type="match status" value="1"/>
</dbReference>
<protein>
    <submittedName>
        <fullName evidence="3">Tripartite tricarboxylate transporter substrate binding protein</fullName>
    </submittedName>
</protein>
<dbReference type="PIRSF" id="PIRSF017082">
    <property type="entry name" value="YflP"/>
    <property type="match status" value="1"/>
</dbReference>
<feature type="signal peptide" evidence="2">
    <location>
        <begin position="1"/>
        <end position="39"/>
    </location>
</feature>
<evidence type="ECO:0000313" key="3">
    <source>
        <dbReference type="EMBL" id="MDI5935300.1"/>
    </source>
</evidence>
<comment type="similarity">
    <text evidence="1">Belongs to the UPF0065 (bug) family.</text>
</comment>
<dbReference type="InterPro" id="IPR005064">
    <property type="entry name" value="BUG"/>
</dbReference>
<keyword evidence="2" id="KW-0732">Signal</keyword>
<gene>
    <name evidence="3" type="ORF">QLQ84_16005</name>
</gene>
<dbReference type="CDD" id="cd07012">
    <property type="entry name" value="PBP2_Bug_TTT"/>
    <property type="match status" value="1"/>
</dbReference>
<dbReference type="Gene3D" id="3.40.190.150">
    <property type="entry name" value="Bordetella uptake gene, domain 1"/>
    <property type="match status" value="1"/>
</dbReference>
<accession>A0ABT6VMT3</accession>
<organism evidence="3 4">
    <name type="scientific">Halomonas kalidii</name>
    <dbReference type="NCBI Taxonomy" id="3043293"/>
    <lineage>
        <taxon>Bacteria</taxon>
        <taxon>Pseudomonadati</taxon>
        <taxon>Pseudomonadota</taxon>
        <taxon>Gammaproteobacteria</taxon>
        <taxon>Oceanospirillales</taxon>
        <taxon>Halomonadaceae</taxon>
        <taxon>Halomonas</taxon>
    </lineage>
</organism>
<evidence type="ECO:0000313" key="4">
    <source>
        <dbReference type="Proteomes" id="UP001244242"/>
    </source>
</evidence>
<dbReference type="Gene3D" id="3.40.190.10">
    <property type="entry name" value="Periplasmic binding protein-like II"/>
    <property type="match status" value="1"/>
</dbReference>
<dbReference type="PANTHER" id="PTHR42928">
    <property type="entry name" value="TRICARBOXYLATE-BINDING PROTEIN"/>
    <property type="match status" value="1"/>
</dbReference>
<keyword evidence="4" id="KW-1185">Reference proteome</keyword>
<dbReference type="Proteomes" id="UP001244242">
    <property type="component" value="Unassembled WGS sequence"/>
</dbReference>
<sequence>MTTTILLGRMARHACKFASPVMLGAMTLGVGLHASAAYAADDYPNKPVKYLLHVSPGGGTDVLARRMATELEEILGQPFVVENRPGGQTGVQLAAITTAEPDGYTIGSTTATHVAVMNAVFDEYDVDSVDWLAGLVTDPPVLVVHDSVPFDSLEGLVEEVKANPGEYSVSGTVDGSTGHIAWAMFAEAAGITEEDVRYVPYDSQGDSVTANVGGHVPIGMAWTGITRDHVEAGNLRVLGVLSEDRVSAYPDTPTFAEAGYDVDSSWQQFRGIIGPKGIPDEVKAKLADALEQITQTDDYKEYIENSNLNNRFMGPEEFTEFVKRQNELVAEWVERLGLDE</sequence>
<evidence type="ECO:0000256" key="2">
    <source>
        <dbReference type="SAM" id="SignalP"/>
    </source>
</evidence>
<dbReference type="Pfam" id="PF03401">
    <property type="entry name" value="TctC"/>
    <property type="match status" value="1"/>
</dbReference>
<feature type="chain" id="PRO_5045210803" evidence="2">
    <location>
        <begin position="40"/>
        <end position="340"/>
    </location>
</feature>
<dbReference type="RefSeq" id="WP_282722757.1">
    <property type="nucleotide sequence ID" value="NZ_JASCQO010000042.1"/>
</dbReference>
<evidence type="ECO:0000256" key="1">
    <source>
        <dbReference type="ARBA" id="ARBA00006987"/>
    </source>
</evidence>
<dbReference type="PANTHER" id="PTHR42928:SF5">
    <property type="entry name" value="BLR1237 PROTEIN"/>
    <property type="match status" value="1"/>
</dbReference>
<proteinExistence type="inferred from homology"/>
<comment type="caution">
    <text evidence="3">The sequence shown here is derived from an EMBL/GenBank/DDBJ whole genome shotgun (WGS) entry which is preliminary data.</text>
</comment>
<dbReference type="EMBL" id="JASCQO010000042">
    <property type="protein sequence ID" value="MDI5935300.1"/>
    <property type="molecule type" value="Genomic_DNA"/>
</dbReference>
<reference evidence="3 4" key="1">
    <citation type="submission" date="2023-04" db="EMBL/GenBank/DDBJ databases">
        <title>Halomonas strains isolated from rhizosphere soil.</title>
        <authorList>
            <person name="Xu L."/>
            <person name="Sun J.-Q."/>
        </authorList>
    </citation>
    <scope>NUCLEOTIDE SEQUENCE [LARGE SCALE GENOMIC DNA]</scope>
    <source>
        <strain evidence="3 4">LN1S58</strain>
    </source>
</reference>
<dbReference type="InterPro" id="IPR042100">
    <property type="entry name" value="Bug_dom1"/>
</dbReference>
<name>A0ABT6VMT3_9GAMM</name>